<evidence type="ECO:0000313" key="2">
    <source>
        <dbReference type="Proteomes" id="UP001152592"/>
    </source>
</evidence>
<gene>
    <name evidence="1" type="ORF">PSALAMII_LOCUS645</name>
</gene>
<dbReference type="OrthoDB" id="191139at2759"/>
<dbReference type="EMBL" id="CAJVPD010000022">
    <property type="protein sequence ID" value="CAG8247769.1"/>
    <property type="molecule type" value="Genomic_DNA"/>
</dbReference>
<name>A0A9W4I6N1_9EURO</name>
<organism evidence="1 2">
    <name type="scientific">Penicillium salamii</name>
    <dbReference type="NCBI Taxonomy" id="1612424"/>
    <lineage>
        <taxon>Eukaryota</taxon>
        <taxon>Fungi</taxon>
        <taxon>Dikarya</taxon>
        <taxon>Ascomycota</taxon>
        <taxon>Pezizomycotina</taxon>
        <taxon>Eurotiomycetes</taxon>
        <taxon>Eurotiomycetidae</taxon>
        <taxon>Eurotiales</taxon>
        <taxon>Aspergillaceae</taxon>
        <taxon>Penicillium</taxon>
    </lineage>
</organism>
<protein>
    <submittedName>
        <fullName evidence="1">Uncharacterized protein</fullName>
    </submittedName>
</protein>
<evidence type="ECO:0000313" key="1">
    <source>
        <dbReference type="EMBL" id="CAG8247769.1"/>
    </source>
</evidence>
<feature type="non-terminal residue" evidence="1">
    <location>
        <position position="1"/>
    </location>
</feature>
<dbReference type="Proteomes" id="UP001152592">
    <property type="component" value="Unassembled WGS sequence"/>
</dbReference>
<comment type="caution">
    <text evidence="1">The sequence shown here is derived from an EMBL/GenBank/DDBJ whole genome shotgun (WGS) entry which is preliminary data.</text>
</comment>
<accession>A0A9W4I6N1</accession>
<reference evidence="1" key="1">
    <citation type="submission" date="2021-07" db="EMBL/GenBank/DDBJ databases">
        <authorList>
            <person name="Branca A.L. A."/>
        </authorList>
    </citation>
    <scope>NUCLEOTIDE SEQUENCE</scope>
</reference>
<proteinExistence type="predicted"/>
<dbReference type="AlphaFoldDB" id="A0A9W4I6N1"/>
<sequence length="218" mass="23628">SSLFSLLSSLFSLLSSLFSLLSSLFSLLPTLISLLDISPNPRDHIPSRPWPAFSPVQVIGELLPTMETLTTFQIVLVCPDMDLGWIFTATPKKNGLPPDMNISLQFEVYFVTATLNGFAKFNFHPEALTDAPIVSCKIRVIVHSVHDDAEPESSISFSLSSPDLDGICLGITHSAFIHRHAELRPGLSITARAPGYFVDPIALGSYLKTPLPGPPVSG</sequence>